<dbReference type="OrthoDB" id="7975244at2759"/>
<dbReference type="AlphaFoldDB" id="A0A0C2H4V7"/>
<dbReference type="EMBL" id="KN728088">
    <property type="protein sequence ID" value="KIH64396.1"/>
    <property type="molecule type" value="Genomic_DNA"/>
</dbReference>
<accession>A0A0C2H4V7</accession>
<organism evidence="1 2">
    <name type="scientific">Ancylostoma duodenale</name>
    <dbReference type="NCBI Taxonomy" id="51022"/>
    <lineage>
        <taxon>Eukaryota</taxon>
        <taxon>Metazoa</taxon>
        <taxon>Ecdysozoa</taxon>
        <taxon>Nematoda</taxon>
        <taxon>Chromadorea</taxon>
        <taxon>Rhabditida</taxon>
        <taxon>Rhabditina</taxon>
        <taxon>Rhabditomorpha</taxon>
        <taxon>Strongyloidea</taxon>
        <taxon>Ancylostomatidae</taxon>
        <taxon>Ancylostomatinae</taxon>
        <taxon>Ancylostoma</taxon>
    </lineage>
</organism>
<dbReference type="Proteomes" id="UP000054047">
    <property type="component" value="Unassembled WGS sequence"/>
</dbReference>
<evidence type="ECO:0000313" key="1">
    <source>
        <dbReference type="EMBL" id="KIH64396.1"/>
    </source>
</evidence>
<protein>
    <submittedName>
        <fullName evidence="1">Uncharacterized protein</fullName>
    </submittedName>
</protein>
<name>A0A0C2H4V7_9BILA</name>
<evidence type="ECO:0000313" key="2">
    <source>
        <dbReference type="Proteomes" id="UP000054047"/>
    </source>
</evidence>
<reference evidence="1 2" key="1">
    <citation type="submission" date="2013-12" db="EMBL/GenBank/DDBJ databases">
        <title>Draft genome of the parsitic nematode Ancylostoma duodenale.</title>
        <authorList>
            <person name="Mitreva M."/>
        </authorList>
    </citation>
    <scope>NUCLEOTIDE SEQUENCE [LARGE SCALE GENOMIC DNA]</scope>
    <source>
        <strain evidence="1 2">Zhejiang</strain>
    </source>
</reference>
<keyword evidence="2" id="KW-1185">Reference proteome</keyword>
<proteinExistence type="predicted"/>
<gene>
    <name evidence="1" type="ORF">ANCDUO_05294</name>
</gene>
<sequence>MGILESIACAKPRSTVEALERDLTKARSNLPMKIIARAVDDFPRPLKKRTEPNSDHFEQH</sequence>